<comment type="caution">
    <text evidence="2">The sequence shown here is derived from an EMBL/GenBank/DDBJ whole genome shotgun (WGS) entry which is preliminary data.</text>
</comment>
<name>A0ABV7X6Z7_9SPHN</name>
<dbReference type="Proteomes" id="UP001595615">
    <property type="component" value="Unassembled WGS sequence"/>
</dbReference>
<keyword evidence="3" id="KW-1185">Reference proteome</keyword>
<gene>
    <name evidence="2" type="ORF">ACFOMD_03960</name>
</gene>
<dbReference type="EMBL" id="JBHRXV010000003">
    <property type="protein sequence ID" value="MFC3711711.1"/>
    <property type="molecule type" value="Genomic_DNA"/>
</dbReference>
<sequence>MADDKSFADRVAGPLKNAGEAIKNAGAKAAENSQAINLKAIDQAEQNAREAFNALRAAAGAKSLSEVMEVQANYIREQSSRGVEQVREIGEMIARFGRDAVSPTDKK</sequence>
<organism evidence="2 3">
    <name type="scientific">Sphingoaurantiacus capsulatus</name>
    <dbReference type="NCBI Taxonomy" id="1771310"/>
    <lineage>
        <taxon>Bacteria</taxon>
        <taxon>Pseudomonadati</taxon>
        <taxon>Pseudomonadota</taxon>
        <taxon>Alphaproteobacteria</taxon>
        <taxon>Sphingomonadales</taxon>
        <taxon>Sphingosinicellaceae</taxon>
        <taxon>Sphingoaurantiacus</taxon>
    </lineage>
</organism>
<accession>A0ABV7X6Z7</accession>
<evidence type="ECO:0000259" key="1">
    <source>
        <dbReference type="Pfam" id="PF09361"/>
    </source>
</evidence>
<dbReference type="InterPro" id="IPR018968">
    <property type="entry name" value="Phasin"/>
</dbReference>
<feature type="domain" description="Phasin" evidence="1">
    <location>
        <begin position="16"/>
        <end position="104"/>
    </location>
</feature>
<protein>
    <submittedName>
        <fullName evidence="2">Phasin family protein</fullName>
    </submittedName>
</protein>
<proteinExistence type="predicted"/>
<dbReference type="RefSeq" id="WP_380857175.1">
    <property type="nucleotide sequence ID" value="NZ_JBHRXV010000003.1"/>
</dbReference>
<dbReference type="Pfam" id="PF09361">
    <property type="entry name" value="Phasin_2"/>
    <property type="match status" value="1"/>
</dbReference>
<evidence type="ECO:0000313" key="3">
    <source>
        <dbReference type="Proteomes" id="UP001595615"/>
    </source>
</evidence>
<evidence type="ECO:0000313" key="2">
    <source>
        <dbReference type="EMBL" id="MFC3711711.1"/>
    </source>
</evidence>
<reference evidence="3" key="1">
    <citation type="journal article" date="2019" name="Int. J. Syst. Evol. Microbiol.">
        <title>The Global Catalogue of Microorganisms (GCM) 10K type strain sequencing project: providing services to taxonomists for standard genome sequencing and annotation.</title>
        <authorList>
            <consortium name="The Broad Institute Genomics Platform"/>
            <consortium name="The Broad Institute Genome Sequencing Center for Infectious Disease"/>
            <person name="Wu L."/>
            <person name="Ma J."/>
        </authorList>
    </citation>
    <scope>NUCLEOTIDE SEQUENCE [LARGE SCALE GENOMIC DNA]</scope>
    <source>
        <strain evidence="3">KCTC 42644</strain>
    </source>
</reference>